<gene>
    <name evidence="2" type="ORF">NCCP691_16990</name>
</gene>
<evidence type="ECO:0000256" key="1">
    <source>
        <dbReference type="SAM" id="MobiDB-lite"/>
    </source>
</evidence>
<reference evidence="2 3" key="1">
    <citation type="journal article" date="2022" name="Int. J. Syst. Evol. Microbiol.">
        <title>Noviherbaspirillum aridicola sp. nov., isolated from an arid soil in Pakistan.</title>
        <authorList>
            <person name="Khan I.U."/>
            <person name="Saqib M."/>
            <person name="Amin A."/>
            <person name="Hussain F."/>
            <person name="Li L."/>
            <person name="Liu Y.H."/>
            <person name="Fang B.Z."/>
            <person name="Ahmed I."/>
            <person name="Li W.J."/>
        </authorList>
    </citation>
    <scope>NUCLEOTIDE SEQUENCE [LARGE SCALE GENOMIC DNA]</scope>
    <source>
        <strain evidence="2 3">NCCP-691</strain>
    </source>
</reference>
<keyword evidence="3" id="KW-1185">Reference proteome</keyword>
<feature type="region of interest" description="Disordered" evidence="1">
    <location>
        <begin position="1"/>
        <end position="88"/>
    </location>
</feature>
<evidence type="ECO:0000313" key="3">
    <source>
        <dbReference type="Proteomes" id="UP000887222"/>
    </source>
</evidence>
<proteinExistence type="predicted"/>
<dbReference type="EMBL" id="BPMK01000006">
    <property type="protein sequence ID" value="GIZ51685.1"/>
    <property type="molecule type" value="Genomic_DNA"/>
</dbReference>
<name>A0ABQ4Q4G1_9BURK</name>
<comment type="caution">
    <text evidence="2">The sequence shown here is derived from an EMBL/GenBank/DDBJ whole genome shotgun (WGS) entry which is preliminary data.</text>
</comment>
<accession>A0ABQ4Q4G1</accession>
<dbReference type="Proteomes" id="UP000887222">
    <property type="component" value="Unassembled WGS sequence"/>
</dbReference>
<sequence>MSGAGLRAGLVEVARPSSGRDPRITLSPDAPGLGRQGRRPYRPGLSRAGLRAGLAEVAQPSLGRDPPIKLSPDARALGRQGRRPYRPDVSRAGLRAGLRRWHNLHWVAIRVSSSLRTHVVWAGRDAGPTDST</sequence>
<organism evidence="2 3">
    <name type="scientific">Noviherbaspirillum aridicola</name>
    <dbReference type="NCBI Taxonomy" id="2849687"/>
    <lineage>
        <taxon>Bacteria</taxon>
        <taxon>Pseudomonadati</taxon>
        <taxon>Pseudomonadota</taxon>
        <taxon>Betaproteobacteria</taxon>
        <taxon>Burkholderiales</taxon>
        <taxon>Oxalobacteraceae</taxon>
        <taxon>Noviherbaspirillum</taxon>
    </lineage>
</organism>
<evidence type="ECO:0000313" key="2">
    <source>
        <dbReference type="EMBL" id="GIZ51685.1"/>
    </source>
</evidence>
<protein>
    <submittedName>
        <fullName evidence="2">Uncharacterized protein</fullName>
    </submittedName>
</protein>